<feature type="domain" description="NmrA-like" evidence="3">
    <location>
        <begin position="57"/>
        <end position="236"/>
    </location>
</feature>
<sequence>MPTRNVTIIGNRDISRSIISALLPASPKTNGIGYEVTVLTYPSQTPYLPPQVSPNFVKHKTSDFASASLESAFSGQDIVISTVAGGEYAFQARIIDAAVAARVKRFVPHEFGHDSWNERIQARLPSSAERAKVIEYLHRQASINAQFEWAAVALGCMLDSKLRSGDLGFDLQWRSATVHGTGTEVFAASSIGRVGLAVASLIRQWDGVKNSYLYAAGVLTTADDIVACLRTATGSDWSVDHADVEECTREGHSRIDRGFPDSGLFLLERSVIYDEKLSASEAFRYRSANDMLQLEPETLQSIVDEAYHEFQHRGKVACGCS</sequence>
<dbReference type="SUPFAM" id="SSF51735">
    <property type="entry name" value="NAD(P)-binding Rossmann-fold domains"/>
    <property type="match status" value="1"/>
</dbReference>
<dbReference type="InterPro" id="IPR008030">
    <property type="entry name" value="NmrA-like"/>
</dbReference>
<evidence type="ECO:0000259" key="3">
    <source>
        <dbReference type="Pfam" id="PF05368"/>
    </source>
</evidence>
<name>A0A6A5Z527_9PLEO</name>
<evidence type="ECO:0000256" key="1">
    <source>
        <dbReference type="ARBA" id="ARBA00022857"/>
    </source>
</evidence>
<keyword evidence="2" id="KW-0560">Oxidoreductase</keyword>
<evidence type="ECO:0000313" key="5">
    <source>
        <dbReference type="Proteomes" id="UP000799770"/>
    </source>
</evidence>
<proteinExistence type="predicted"/>
<dbReference type="GO" id="GO:0016491">
    <property type="term" value="F:oxidoreductase activity"/>
    <property type="evidence" value="ECO:0007669"/>
    <property type="project" value="UniProtKB-KW"/>
</dbReference>
<dbReference type="OrthoDB" id="9984533at2759"/>
<dbReference type="PANTHER" id="PTHR47706:SF10">
    <property type="entry name" value="NMRA-LIKE DOMAIN-CONTAINING PROTEIN"/>
    <property type="match status" value="1"/>
</dbReference>
<reference evidence="4" key="1">
    <citation type="journal article" date="2020" name="Stud. Mycol.">
        <title>101 Dothideomycetes genomes: a test case for predicting lifestyles and emergence of pathogens.</title>
        <authorList>
            <person name="Haridas S."/>
            <person name="Albert R."/>
            <person name="Binder M."/>
            <person name="Bloem J."/>
            <person name="Labutti K."/>
            <person name="Salamov A."/>
            <person name="Andreopoulos B."/>
            <person name="Baker S."/>
            <person name="Barry K."/>
            <person name="Bills G."/>
            <person name="Bluhm B."/>
            <person name="Cannon C."/>
            <person name="Castanera R."/>
            <person name="Culley D."/>
            <person name="Daum C."/>
            <person name="Ezra D."/>
            <person name="Gonzalez J."/>
            <person name="Henrissat B."/>
            <person name="Kuo A."/>
            <person name="Liang C."/>
            <person name="Lipzen A."/>
            <person name="Lutzoni F."/>
            <person name="Magnuson J."/>
            <person name="Mondo S."/>
            <person name="Nolan M."/>
            <person name="Ohm R."/>
            <person name="Pangilinan J."/>
            <person name="Park H.-J."/>
            <person name="Ramirez L."/>
            <person name="Alfaro M."/>
            <person name="Sun H."/>
            <person name="Tritt A."/>
            <person name="Yoshinaga Y."/>
            <person name="Zwiers L.-H."/>
            <person name="Turgeon B."/>
            <person name="Goodwin S."/>
            <person name="Spatafora J."/>
            <person name="Crous P."/>
            <person name="Grigoriev I."/>
        </authorList>
    </citation>
    <scope>NUCLEOTIDE SEQUENCE</scope>
    <source>
        <strain evidence="4">CBS 627.86</strain>
    </source>
</reference>
<evidence type="ECO:0000313" key="4">
    <source>
        <dbReference type="EMBL" id="KAF2114540.1"/>
    </source>
</evidence>
<dbReference type="Gene3D" id="3.90.25.10">
    <property type="entry name" value="UDP-galactose 4-epimerase, domain 1"/>
    <property type="match status" value="1"/>
</dbReference>
<accession>A0A6A5Z527</accession>
<gene>
    <name evidence="4" type="ORF">BDV96DRAFT_613205</name>
</gene>
<dbReference type="Pfam" id="PF05368">
    <property type="entry name" value="NmrA"/>
    <property type="match status" value="1"/>
</dbReference>
<dbReference type="AlphaFoldDB" id="A0A6A5Z527"/>
<keyword evidence="1" id="KW-0521">NADP</keyword>
<dbReference type="InterPro" id="IPR051609">
    <property type="entry name" value="NmrA/Isoflavone_reductase-like"/>
</dbReference>
<protein>
    <submittedName>
        <fullName evidence="4">Isoflavone reductase family protein</fullName>
    </submittedName>
</protein>
<organism evidence="4 5">
    <name type="scientific">Lophiotrema nucula</name>
    <dbReference type="NCBI Taxonomy" id="690887"/>
    <lineage>
        <taxon>Eukaryota</taxon>
        <taxon>Fungi</taxon>
        <taxon>Dikarya</taxon>
        <taxon>Ascomycota</taxon>
        <taxon>Pezizomycotina</taxon>
        <taxon>Dothideomycetes</taxon>
        <taxon>Pleosporomycetidae</taxon>
        <taxon>Pleosporales</taxon>
        <taxon>Lophiotremataceae</taxon>
        <taxon>Lophiotrema</taxon>
    </lineage>
</organism>
<dbReference type="Proteomes" id="UP000799770">
    <property type="component" value="Unassembled WGS sequence"/>
</dbReference>
<dbReference type="Gene3D" id="3.40.50.720">
    <property type="entry name" value="NAD(P)-binding Rossmann-like Domain"/>
    <property type="match status" value="1"/>
</dbReference>
<dbReference type="PANTHER" id="PTHR47706">
    <property type="entry name" value="NMRA-LIKE FAMILY PROTEIN"/>
    <property type="match status" value="1"/>
</dbReference>
<dbReference type="EMBL" id="ML977325">
    <property type="protein sequence ID" value="KAF2114540.1"/>
    <property type="molecule type" value="Genomic_DNA"/>
</dbReference>
<dbReference type="InterPro" id="IPR036291">
    <property type="entry name" value="NAD(P)-bd_dom_sf"/>
</dbReference>
<evidence type="ECO:0000256" key="2">
    <source>
        <dbReference type="ARBA" id="ARBA00023002"/>
    </source>
</evidence>
<keyword evidence="5" id="KW-1185">Reference proteome</keyword>